<evidence type="ECO:0000256" key="4">
    <source>
        <dbReference type="ARBA" id="ARBA00022989"/>
    </source>
</evidence>
<keyword evidence="4 6" id="KW-1133">Transmembrane helix</keyword>
<dbReference type="NCBIfam" id="TIGR04407">
    <property type="entry name" value="LptF_YjgP"/>
    <property type="match status" value="1"/>
</dbReference>
<feature type="transmembrane region" description="Helical" evidence="6">
    <location>
        <begin position="45"/>
        <end position="78"/>
    </location>
</feature>
<feature type="transmembrane region" description="Helical" evidence="6">
    <location>
        <begin position="12"/>
        <end position="33"/>
    </location>
</feature>
<feature type="transmembrane region" description="Helical" evidence="6">
    <location>
        <begin position="277"/>
        <end position="294"/>
    </location>
</feature>
<feature type="transmembrane region" description="Helical" evidence="6">
    <location>
        <begin position="337"/>
        <end position="355"/>
    </location>
</feature>
<dbReference type="Pfam" id="PF03739">
    <property type="entry name" value="LptF_LptG"/>
    <property type="match status" value="1"/>
</dbReference>
<dbReference type="GO" id="GO:0015920">
    <property type="term" value="P:lipopolysaccharide transport"/>
    <property type="evidence" value="ECO:0007669"/>
    <property type="project" value="TreeGrafter"/>
</dbReference>
<proteinExistence type="predicted"/>
<keyword evidence="5 6" id="KW-0472">Membrane</keyword>
<evidence type="ECO:0000256" key="2">
    <source>
        <dbReference type="ARBA" id="ARBA00022475"/>
    </source>
</evidence>
<evidence type="ECO:0000313" key="7">
    <source>
        <dbReference type="EMBL" id="RBP17124.1"/>
    </source>
</evidence>
<keyword evidence="2" id="KW-1003">Cell membrane</keyword>
<dbReference type="PANTHER" id="PTHR33529">
    <property type="entry name" value="SLR0882 PROTEIN-RELATED"/>
    <property type="match status" value="1"/>
</dbReference>
<dbReference type="GO" id="GO:0043190">
    <property type="term" value="C:ATP-binding cassette (ABC) transporter complex"/>
    <property type="evidence" value="ECO:0007669"/>
    <property type="project" value="InterPro"/>
</dbReference>
<protein>
    <submittedName>
        <fullName evidence="7">Lipopolysaccharide export system permease protein</fullName>
    </submittedName>
</protein>
<dbReference type="OrthoDB" id="8477889at2"/>
<evidence type="ECO:0000256" key="3">
    <source>
        <dbReference type="ARBA" id="ARBA00022692"/>
    </source>
</evidence>
<dbReference type="InterPro" id="IPR030922">
    <property type="entry name" value="LptF"/>
</dbReference>
<reference evidence="7 8" key="1">
    <citation type="submission" date="2018-06" db="EMBL/GenBank/DDBJ databases">
        <title>Genomic Encyclopedia of Type Strains, Phase IV (KMG-IV): sequencing the most valuable type-strain genomes for metagenomic binning, comparative biology and taxonomic classification.</title>
        <authorList>
            <person name="Goeker M."/>
        </authorList>
    </citation>
    <scope>NUCLEOTIDE SEQUENCE [LARGE SCALE GENOMIC DNA]</scope>
    <source>
        <strain evidence="7 8">DSM 24875</strain>
    </source>
</reference>
<name>A0A366FR08_9HYPH</name>
<dbReference type="InterPro" id="IPR005495">
    <property type="entry name" value="LptG/LptF_permease"/>
</dbReference>
<dbReference type="AlphaFoldDB" id="A0A366FR08"/>
<keyword evidence="8" id="KW-1185">Reference proteome</keyword>
<evidence type="ECO:0000256" key="5">
    <source>
        <dbReference type="ARBA" id="ARBA00023136"/>
    </source>
</evidence>
<gene>
    <name evidence="7" type="ORF">DFR50_1039</name>
</gene>
<accession>A0A366FR08</accession>
<evidence type="ECO:0000256" key="1">
    <source>
        <dbReference type="ARBA" id="ARBA00004651"/>
    </source>
</evidence>
<organism evidence="7 8">
    <name type="scientific">Roseiarcus fermentans</name>
    <dbReference type="NCBI Taxonomy" id="1473586"/>
    <lineage>
        <taxon>Bacteria</taxon>
        <taxon>Pseudomonadati</taxon>
        <taxon>Pseudomonadota</taxon>
        <taxon>Alphaproteobacteria</taxon>
        <taxon>Hyphomicrobiales</taxon>
        <taxon>Roseiarcaceae</taxon>
        <taxon>Roseiarcus</taxon>
    </lineage>
</organism>
<feature type="transmembrane region" description="Helical" evidence="6">
    <location>
        <begin position="306"/>
        <end position="325"/>
    </location>
</feature>
<evidence type="ECO:0000256" key="6">
    <source>
        <dbReference type="SAM" id="Phobius"/>
    </source>
</evidence>
<sequence length="373" mass="39843">MSRIERYVLRTATTAFLTGLVVLTGVIWITQALRQIDLLTSKGQTILIFLLMTGLALPSLIAVIAPVALFAGILYTFNKLNGDSELVVMAAAGVSPARLLRPTLALSIAVFAGVAAITVQVLPWSFGQMENLTTYIRADFISNFARPGAFNDLTVGFVFHYRERTPDGALRGVFMQDRRDPEHVSTYIAEAGKTLEKDGSSYLQLSKGVLLRPQAAGDSAMVTFDDYTIDLNQFSQAVAAVKRPRERSTVDLMLPTAADRADAAMAGHIRSELLDRLASPLYALVAGLVAFAALGEARTTRQGRGLAIGGAVLAFVAIRGLGIAATTLTVGVPSAAIFVWLIPLAATLGALAMIFRQPLFLAHAARRAATRPA</sequence>
<feature type="transmembrane region" description="Helical" evidence="6">
    <location>
        <begin position="99"/>
        <end position="122"/>
    </location>
</feature>
<comment type="subcellular location">
    <subcellularLocation>
        <location evidence="1">Cell membrane</location>
        <topology evidence="1">Multi-pass membrane protein</topology>
    </subcellularLocation>
</comment>
<dbReference type="EMBL" id="QNRK01000003">
    <property type="protein sequence ID" value="RBP17124.1"/>
    <property type="molecule type" value="Genomic_DNA"/>
</dbReference>
<comment type="caution">
    <text evidence="7">The sequence shown here is derived from an EMBL/GenBank/DDBJ whole genome shotgun (WGS) entry which is preliminary data.</text>
</comment>
<evidence type="ECO:0000313" key="8">
    <source>
        <dbReference type="Proteomes" id="UP000253529"/>
    </source>
</evidence>
<dbReference type="Proteomes" id="UP000253529">
    <property type="component" value="Unassembled WGS sequence"/>
</dbReference>
<dbReference type="GO" id="GO:0055085">
    <property type="term" value="P:transmembrane transport"/>
    <property type="evidence" value="ECO:0007669"/>
    <property type="project" value="InterPro"/>
</dbReference>
<keyword evidence="3 6" id="KW-0812">Transmembrane</keyword>
<dbReference type="RefSeq" id="WP_113887765.1">
    <property type="nucleotide sequence ID" value="NZ_QNRK01000003.1"/>
</dbReference>
<dbReference type="PANTHER" id="PTHR33529:SF6">
    <property type="entry name" value="YJGP_YJGQ FAMILY PERMEASE"/>
    <property type="match status" value="1"/>
</dbReference>